<accession>A0A7U2NRE7</accession>
<dbReference type="Proteomes" id="UP000663193">
    <property type="component" value="Chromosome 23"/>
</dbReference>
<feature type="region of interest" description="Disordered" evidence="1">
    <location>
        <begin position="1"/>
        <end position="36"/>
    </location>
</feature>
<dbReference type="AlphaFoldDB" id="A0A7U2NRE7"/>
<evidence type="ECO:0000313" key="3">
    <source>
        <dbReference type="Proteomes" id="UP000663193"/>
    </source>
</evidence>
<protein>
    <submittedName>
        <fullName evidence="2">Uncharacterized protein</fullName>
    </submittedName>
</protein>
<evidence type="ECO:0000256" key="1">
    <source>
        <dbReference type="SAM" id="MobiDB-lite"/>
    </source>
</evidence>
<dbReference type="VEuPathDB" id="FungiDB:JI435_163000"/>
<dbReference type="EMBL" id="CP069045">
    <property type="protein sequence ID" value="QRD07618.1"/>
    <property type="molecule type" value="Genomic_DNA"/>
</dbReference>
<name>A0A7U2NRE7_PHANO</name>
<proteinExistence type="predicted"/>
<dbReference type="RefSeq" id="XP_001806423.1">
    <property type="nucleotide sequence ID" value="XM_001806371.1"/>
</dbReference>
<gene>
    <name evidence="2" type="ORF">JI435_163000</name>
</gene>
<keyword evidence="3" id="KW-1185">Reference proteome</keyword>
<organism evidence="2 3">
    <name type="scientific">Phaeosphaeria nodorum (strain SN15 / ATCC MYA-4574 / FGSC 10173)</name>
    <name type="common">Glume blotch fungus</name>
    <name type="synonym">Parastagonospora nodorum</name>
    <dbReference type="NCBI Taxonomy" id="321614"/>
    <lineage>
        <taxon>Eukaryota</taxon>
        <taxon>Fungi</taxon>
        <taxon>Dikarya</taxon>
        <taxon>Ascomycota</taxon>
        <taxon>Pezizomycotina</taxon>
        <taxon>Dothideomycetes</taxon>
        <taxon>Pleosporomycetidae</taxon>
        <taxon>Pleosporales</taxon>
        <taxon>Pleosporineae</taxon>
        <taxon>Phaeosphaeriaceae</taxon>
        <taxon>Parastagonospora</taxon>
    </lineage>
</organism>
<sequence length="106" mass="12051">MRKDKEVKKTTSSRVTPTPYDGHGSISSETTIMTREHHQDRRWTLCIFDRTAMHVGKEMLPPGPQRPRDTEVLSSVIQATSDDVGRFFCIKSPIRSFVPESVYNVG</sequence>
<evidence type="ECO:0000313" key="2">
    <source>
        <dbReference type="EMBL" id="QRD07618.1"/>
    </source>
</evidence>
<dbReference type="KEGG" id="pno:SNOG_16300"/>
<reference evidence="3" key="1">
    <citation type="journal article" date="2021" name="BMC Genomics">
        <title>Chromosome-level genome assembly and manually-curated proteome of model necrotroph Parastagonospora nodorum Sn15 reveals a genome-wide trove of candidate effector homologs, and redundancy of virulence-related functions within an accessory chromosome.</title>
        <authorList>
            <person name="Bertazzoni S."/>
            <person name="Jones D.A.B."/>
            <person name="Phan H.T."/>
            <person name="Tan K.-C."/>
            <person name="Hane J.K."/>
        </authorList>
    </citation>
    <scope>NUCLEOTIDE SEQUENCE [LARGE SCALE GENOMIC DNA]</scope>
    <source>
        <strain evidence="3">SN15 / ATCC MYA-4574 / FGSC 10173)</strain>
    </source>
</reference>